<evidence type="ECO:0000313" key="2">
    <source>
        <dbReference type="Proteomes" id="UP000382436"/>
    </source>
</evidence>
<keyword evidence="1" id="KW-0067">ATP-binding</keyword>
<keyword evidence="1" id="KW-0378">Hydrolase</keyword>
<name>A0A690LQP0_CAMCO</name>
<organism evidence="1 2">
    <name type="scientific">Campylobacter coli</name>
    <dbReference type="NCBI Taxonomy" id="195"/>
    <lineage>
        <taxon>Bacteria</taxon>
        <taxon>Pseudomonadati</taxon>
        <taxon>Campylobacterota</taxon>
        <taxon>Epsilonproteobacteria</taxon>
        <taxon>Campylobacterales</taxon>
        <taxon>Campylobacteraceae</taxon>
        <taxon>Campylobacter</taxon>
    </lineage>
</organism>
<sequence>DKIFPDWFVIRNEGFEEFKIYDNRKDEVTYAMGFEPDFIFFGKKNKDDDNFLSIQCFIETKGEHLAMAKDTWKEEFLDTLKGKILTTKDDKNLTLQSLPFFINKDFKMNDKFVSGFEEFLQS</sequence>
<accession>A0A690LQP0</accession>
<reference evidence="1 2" key="1">
    <citation type="submission" date="2018-05" db="EMBL/GenBank/DDBJ databases">
        <authorList>
            <consortium name="PulseNet: The National Subtyping Network for Foodborne Disease Surveillance"/>
            <person name="Tarr C.L."/>
            <person name="Trees E."/>
            <person name="Katz L.S."/>
            <person name="Carleton-Romer H.A."/>
            <person name="Stroika S."/>
            <person name="Kucerova Z."/>
            <person name="Roache K.F."/>
            <person name="Sabol A.L."/>
            <person name="Besser J."/>
            <person name="Gerner-Smidt P."/>
        </authorList>
    </citation>
    <scope>NUCLEOTIDE SEQUENCE [LARGE SCALE GENOMIC DNA]</scope>
    <source>
        <strain evidence="1 2">PNUSAC001435</strain>
    </source>
</reference>
<dbReference type="AlphaFoldDB" id="A0A690LQP0"/>
<keyword evidence="1" id="KW-0347">Helicase</keyword>
<dbReference type="GO" id="GO:0004386">
    <property type="term" value="F:helicase activity"/>
    <property type="evidence" value="ECO:0007669"/>
    <property type="project" value="UniProtKB-KW"/>
</dbReference>
<gene>
    <name evidence="1" type="ORF">BZ274_05700</name>
</gene>
<proteinExistence type="predicted"/>
<dbReference type="EMBL" id="AACBVJ010000009">
    <property type="protein sequence ID" value="EAJ9197671.1"/>
    <property type="molecule type" value="Genomic_DNA"/>
</dbReference>
<comment type="caution">
    <text evidence="1">The sequence shown here is derived from an EMBL/GenBank/DDBJ whole genome shotgun (WGS) entry which is preliminary data.</text>
</comment>
<protein>
    <submittedName>
        <fullName evidence="1">DEAD/DEAH box helicase</fullName>
    </submittedName>
</protein>
<evidence type="ECO:0000313" key="1">
    <source>
        <dbReference type="EMBL" id="EAJ9197671.1"/>
    </source>
</evidence>
<feature type="non-terminal residue" evidence="1">
    <location>
        <position position="1"/>
    </location>
</feature>
<dbReference type="Proteomes" id="UP000382436">
    <property type="component" value="Unassembled WGS sequence"/>
</dbReference>
<keyword evidence="1" id="KW-0547">Nucleotide-binding</keyword>